<dbReference type="OrthoDB" id="1726170at2759"/>
<dbReference type="GO" id="GO:0018392">
    <property type="term" value="F:glycoprotein 3-alpha-L-fucosyltransferase activity"/>
    <property type="evidence" value="ECO:0007669"/>
    <property type="project" value="UniProtKB-EC"/>
</dbReference>
<evidence type="ECO:0000256" key="1">
    <source>
        <dbReference type="SAM" id="Phobius"/>
    </source>
</evidence>
<reference evidence="3" key="1">
    <citation type="journal article" date="2018" name="Gigascience">
        <title>Genome assembly of the Pink Ipe (Handroanthus impetiginosus, Bignoniaceae), a highly valued, ecologically keystone Neotropical timber forest tree.</title>
        <authorList>
            <person name="Silva-Junior O.B."/>
            <person name="Grattapaglia D."/>
            <person name="Novaes E."/>
            <person name="Collevatti R.G."/>
        </authorList>
    </citation>
    <scope>NUCLEOTIDE SEQUENCE [LARGE SCALE GENOMIC DNA]</scope>
    <source>
        <strain evidence="3">cv. UFG-1</strain>
    </source>
</reference>
<comment type="caution">
    <text evidence="2">The sequence shown here is derived from an EMBL/GenBank/DDBJ whole genome shotgun (WGS) entry which is preliminary data.</text>
</comment>
<feature type="transmembrane region" description="Helical" evidence="1">
    <location>
        <begin position="6"/>
        <end position="28"/>
    </location>
</feature>
<dbReference type="EMBL" id="NKXS01001677">
    <property type="protein sequence ID" value="PIN17403.1"/>
    <property type="molecule type" value="Genomic_DNA"/>
</dbReference>
<evidence type="ECO:0000313" key="3">
    <source>
        <dbReference type="Proteomes" id="UP000231279"/>
    </source>
</evidence>
<sequence>MQLKPINAFATTLMLGFALIILFLTGFLEFPSANSSIPSPIDSILSTLPESTTQEPFKNLFEAFKKWDSQVGCAQFGEKHRDLLGNASKISSLQNVDGEIECGELQMNHVSVLVKGWTWIPDNMDNLYSCRCGLSCLWTKSTVLADEPDALLFETTTPPFQVCLWRRDRFIWQTTCCN</sequence>
<keyword evidence="2" id="KW-0328">Glycosyltransferase</keyword>
<dbReference type="Proteomes" id="UP000231279">
    <property type="component" value="Unassembled WGS sequence"/>
</dbReference>
<proteinExistence type="predicted"/>
<gene>
    <name evidence="2" type="ORF">CDL12_09943</name>
</gene>
<keyword evidence="3" id="KW-1185">Reference proteome</keyword>
<keyword evidence="2" id="KW-0808">Transferase</keyword>
<dbReference type="EC" id="2.4.1.214" evidence="2"/>
<evidence type="ECO:0000313" key="2">
    <source>
        <dbReference type="EMBL" id="PIN17403.1"/>
    </source>
</evidence>
<name>A0A2G9HIY9_9LAMI</name>
<keyword evidence="1" id="KW-0472">Membrane</keyword>
<dbReference type="STRING" id="429701.A0A2G9HIY9"/>
<protein>
    <submittedName>
        <fullName evidence="2">Glycoprotein 3-alpha-L-fucosyltransferase</fullName>
        <ecNumber evidence="2">2.4.1.214</ecNumber>
    </submittedName>
</protein>
<accession>A0A2G9HIY9</accession>
<keyword evidence="1" id="KW-1133">Transmembrane helix</keyword>
<organism evidence="2 3">
    <name type="scientific">Handroanthus impetiginosus</name>
    <dbReference type="NCBI Taxonomy" id="429701"/>
    <lineage>
        <taxon>Eukaryota</taxon>
        <taxon>Viridiplantae</taxon>
        <taxon>Streptophyta</taxon>
        <taxon>Embryophyta</taxon>
        <taxon>Tracheophyta</taxon>
        <taxon>Spermatophyta</taxon>
        <taxon>Magnoliopsida</taxon>
        <taxon>eudicotyledons</taxon>
        <taxon>Gunneridae</taxon>
        <taxon>Pentapetalae</taxon>
        <taxon>asterids</taxon>
        <taxon>lamiids</taxon>
        <taxon>Lamiales</taxon>
        <taxon>Bignoniaceae</taxon>
        <taxon>Crescentiina</taxon>
        <taxon>Tabebuia alliance</taxon>
        <taxon>Handroanthus</taxon>
    </lineage>
</organism>
<dbReference type="AlphaFoldDB" id="A0A2G9HIY9"/>
<keyword evidence="1" id="KW-0812">Transmembrane</keyword>